<evidence type="ECO:0000313" key="2">
    <source>
        <dbReference type="EMBL" id="CCX33045.1"/>
    </source>
</evidence>
<proteinExistence type="predicted"/>
<dbReference type="AlphaFoldDB" id="U4LTR3"/>
<name>U4LTR3_PYROM</name>
<keyword evidence="3" id="KW-1185">Reference proteome</keyword>
<feature type="compositionally biased region" description="Low complexity" evidence="1">
    <location>
        <begin position="341"/>
        <end position="356"/>
    </location>
</feature>
<reference evidence="2 3" key="1">
    <citation type="journal article" date="2013" name="PLoS Genet.">
        <title>The genome and development-dependent transcriptomes of Pyronema confluens: a window into fungal evolution.</title>
        <authorList>
            <person name="Traeger S."/>
            <person name="Altegoer F."/>
            <person name="Freitag M."/>
            <person name="Gabaldon T."/>
            <person name="Kempken F."/>
            <person name="Kumar A."/>
            <person name="Marcet-Houben M."/>
            <person name="Poggeler S."/>
            <person name="Stajich J.E."/>
            <person name="Nowrousian M."/>
        </authorList>
    </citation>
    <scope>NUCLEOTIDE SEQUENCE [LARGE SCALE GENOMIC DNA]</scope>
    <source>
        <strain evidence="3">CBS 100304</strain>
        <tissue evidence="2">Vegetative mycelium</tissue>
    </source>
</reference>
<protein>
    <submittedName>
        <fullName evidence="2">Uncharacterized protein</fullName>
    </submittedName>
</protein>
<evidence type="ECO:0000313" key="3">
    <source>
        <dbReference type="Proteomes" id="UP000018144"/>
    </source>
</evidence>
<feature type="region of interest" description="Disordered" evidence="1">
    <location>
        <begin position="341"/>
        <end position="380"/>
    </location>
</feature>
<dbReference type="EMBL" id="HF935997">
    <property type="protein sequence ID" value="CCX33045.1"/>
    <property type="molecule type" value="Genomic_DNA"/>
</dbReference>
<organism evidence="2 3">
    <name type="scientific">Pyronema omphalodes (strain CBS 100304)</name>
    <name type="common">Pyronema confluens</name>
    <dbReference type="NCBI Taxonomy" id="1076935"/>
    <lineage>
        <taxon>Eukaryota</taxon>
        <taxon>Fungi</taxon>
        <taxon>Dikarya</taxon>
        <taxon>Ascomycota</taxon>
        <taxon>Pezizomycotina</taxon>
        <taxon>Pezizomycetes</taxon>
        <taxon>Pezizales</taxon>
        <taxon>Pyronemataceae</taxon>
        <taxon>Pyronema</taxon>
    </lineage>
</organism>
<feature type="compositionally biased region" description="Basic and acidic residues" evidence="1">
    <location>
        <begin position="255"/>
        <end position="286"/>
    </location>
</feature>
<feature type="compositionally biased region" description="Low complexity" evidence="1">
    <location>
        <begin position="126"/>
        <end position="144"/>
    </location>
</feature>
<dbReference type="OrthoDB" id="10638744at2759"/>
<sequence length="461" mass="48546">MPPPPPPPSAGGNRFLPTLPALAHRSLATVLNISQALLVAGQIIITPNNTSSNDTPDLAKQYLETLFTEVTLIFVAKLVSLTAVPGGVDEPGGGGGNGGRGGRQGRDGGKGSAGAGNGGSGGNIESAITATPAPTPAHLSAASAVNKTSRSSSSSSTFSHLSAVSAFTHLSAGSADINGIGSGGLFLSPSPFDTPLFPGTLSWPKLQALLLQDRGLISQFRCRKNYSARLSKEEVEFIRSAGVFPRPNGGVDESGEPREPVGPREHGRRGELDESGKPGELEGLEDKEMEEGMFEAYKITARYKMLLDAVDQLEGFDLAAYEMTVEVGKFLGKHFVGVKDGSNSSGSGSSSRPSSGSGSGQTRKEKHTSAGSSWFSTLTSKKKSTHTHSIPLSKLQKGGEFIPDASLPKAKKIVMTKYEGMFKGVGKLFETVKIWRELYAEFYGVEEEAWVVVGEESWKDS</sequence>
<feature type="compositionally biased region" description="Gly residues" evidence="1">
    <location>
        <begin position="89"/>
        <end position="102"/>
    </location>
</feature>
<evidence type="ECO:0000256" key="1">
    <source>
        <dbReference type="SAM" id="MobiDB-lite"/>
    </source>
</evidence>
<gene>
    <name evidence="2" type="ORF">PCON_14074</name>
</gene>
<accession>U4LTR3</accession>
<dbReference type="Proteomes" id="UP000018144">
    <property type="component" value="Unassembled WGS sequence"/>
</dbReference>
<feature type="region of interest" description="Disordered" evidence="1">
    <location>
        <begin position="85"/>
        <end position="144"/>
    </location>
</feature>
<feature type="compositionally biased region" description="Gly residues" evidence="1">
    <location>
        <begin position="110"/>
        <end position="122"/>
    </location>
</feature>
<feature type="region of interest" description="Disordered" evidence="1">
    <location>
        <begin position="246"/>
        <end position="288"/>
    </location>
</feature>